<dbReference type="SUPFAM" id="SSF89095">
    <property type="entry name" value="GatB/YqeY motif"/>
    <property type="match status" value="1"/>
</dbReference>
<name>A0A7W8QNG8_9ACTN</name>
<dbReference type="GO" id="GO:0016884">
    <property type="term" value="F:carbon-nitrogen ligase activity, with glutamine as amido-N-donor"/>
    <property type="evidence" value="ECO:0007669"/>
    <property type="project" value="InterPro"/>
</dbReference>
<dbReference type="InterPro" id="IPR003789">
    <property type="entry name" value="Asn/Gln_tRNA_amidoTrase-B-like"/>
</dbReference>
<dbReference type="InterPro" id="IPR023168">
    <property type="entry name" value="GatB_Yqey_C_2"/>
</dbReference>
<dbReference type="InterPro" id="IPR019004">
    <property type="entry name" value="YqeY/Aim41"/>
</dbReference>
<comment type="caution">
    <text evidence="1">The sequence shown here is derived from an EMBL/GenBank/DDBJ whole genome shotgun (WGS) entry which is preliminary data.</text>
</comment>
<proteinExistence type="predicted"/>
<dbReference type="PANTHER" id="PTHR28055:SF1">
    <property type="entry name" value="ALTERED INHERITANCE OF MITOCHONDRIA PROTEIN 41, MITOCHONDRIAL"/>
    <property type="match status" value="1"/>
</dbReference>
<evidence type="ECO:0000313" key="2">
    <source>
        <dbReference type="Proteomes" id="UP000572635"/>
    </source>
</evidence>
<keyword evidence="2" id="KW-1185">Reference proteome</keyword>
<dbReference type="Pfam" id="PF09424">
    <property type="entry name" value="YqeY"/>
    <property type="match status" value="1"/>
</dbReference>
<dbReference type="Gene3D" id="1.10.1510.10">
    <property type="entry name" value="Uncharacterised protein YqeY/AIM41 PF09424, N-terminal domain"/>
    <property type="match status" value="1"/>
</dbReference>
<evidence type="ECO:0000313" key="1">
    <source>
        <dbReference type="EMBL" id="MBB5433712.1"/>
    </source>
</evidence>
<accession>A0A7W8QNG8</accession>
<dbReference type="InterPro" id="IPR042184">
    <property type="entry name" value="YqeY/Aim41_N"/>
</dbReference>
<dbReference type="AlphaFoldDB" id="A0A7W8QNG8"/>
<dbReference type="EMBL" id="JACHDB010000001">
    <property type="protein sequence ID" value="MBB5433712.1"/>
    <property type="molecule type" value="Genomic_DNA"/>
</dbReference>
<dbReference type="RefSeq" id="WP_184393705.1">
    <property type="nucleotide sequence ID" value="NZ_BAAAJD010000140.1"/>
</dbReference>
<reference evidence="1 2" key="1">
    <citation type="submission" date="2020-08" db="EMBL/GenBank/DDBJ databases">
        <title>Sequencing the genomes of 1000 actinobacteria strains.</title>
        <authorList>
            <person name="Klenk H.-P."/>
        </authorList>
    </citation>
    <scope>NUCLEOTIDE SEQUENCE [LARGE SCALE GENOMIC DNA]</scope>
    <source>
        <strain evidence="1 2">DSM 44551</strain>
    </source>
</reference>
<sequence length="151" mass="15975">MSELKDRLKSDLTAAMKARDAVRLRTLRMALTAVSNEEVAGGAARELADDDIVRLLTREAKKRREAAEAFDKGGRADKAADERAEAEVLSEYLPAQLDDTELAALVADAVAESGATGPKGMGAVMKLVNPKVAGRAEGSRVAAEVKRQLAG</sequence>
<dbReference type="PANTHER" id="PTHR28055">
    <property type="entry name" value="ALTERED INHERITANCE OF MITOCHONDRIA PROTEIN 41, MITOCHONDRIAL"/>
    <property type="match status" value="1"/>
</dbReference>
<dbReference type="Proteomes" id="UP000572635">
    <property type="component" value="Unassembled WGS sequence"/>
</dbReference>
<evidence type="ECO:0008006" key="3">
    <source>
        <dbReference type="Google" id="ProtNLM"/>
    </source>
</evidence>
<gene>
    <name evidence="1" type="ORF">HDA36_003796</name>
</gene>
<organism evidence="1 2">
    <name type="scientific">Nocardiopsis composta</name>
    <dbReference type="NCBI Taxonomy" id="157465"/>
    <lineage>
        <taxon>Bacteria</taxon>
        <taxon>Bacillati</taxon>
        <taxon>Actinomycetota</taxon>
        <taxon>Actinomycetes</taxon>
        <taxon>Streptosporangiales</taxon>
        <taxon>Nocardiopsidaceae</taxon>
        <taxon>Nocardiopsis</taxon>
    </lineage>
</organism>
<protein>
    <recommendedName>
        <fullName evidence="3">GatB/YqeY domain-containing protein</fullName>
    </recommendedName>
</protein>
<dbReference type="Gene3D" id="1.10.10.410">
    <property type="match status" value="1"/>
</dbReference>